<keyword evidence="4" id="KW-1185">Reference proteome</keyword>
<dbReference type="AlphaFoldDB" id="A0AAD5K3F1"/>
<feature type="transmembrane region" description="Helical" evidence="2">
    <location>
        <begin position="6"/>
        <end position="25"/>
    </location>
</feature>
<evidence type="ECO:0000256" key="2">
    <source>
        <dbReference type="SAM" id="Phobius"/>
    </source>
</evidence>
<comment type="caution">
    <text evidence="3">The sequence shown here is derived from an EMBL/GenBank/DDBJ whole genome shotgun (WGS) entry which is preliminary data.</text>
</comment>
<dbReference type="Proteomes" id="UP001209540">
    <property type="component" value="Unassembled WGS sequence"/>
</dbReference>
<evidence type="ECO:0000256" key="1">
    <source>
        <dbReference type="SAM" id="MobiDB-lite"/>
    </source>
</evidence>
<feature type="compositionally biased region" description="Polar residues" evidence="1">
    <location>
        <begin position="118"/>
        <end position="136"/>
    </location>
</feature>
<protein>
    <submittedName>
        <fullName evidence="3">Uncharacterized protein</fullName>
    </submittedName>
</protein>
<keyword evidence="2" id="KW-0812">Transmembrane</keyword>
<dbReference type="EMBL" id="JAIXMP010000010">
    <property type="protein sequence ID" value="KAI9266879.1"/>
    <property type="molecule type" value="Genomic_DNA"/>
</dbReference>
<keyword evidence="2" id="KW-0472">Membrane</keyword>
<evidence type="ECO:0000313" key="3">
    <source>
        <dbReference type="EMBL" id="KAI9266879.1"/>
    </source>
</evidence>
<keyword evidence="2" id="KW-1133">Transmembrane helix</keyword>
<evidence type="ECO:0000313" key="4">
    <source>
        <dbReference type="Proteomes" id="UP001209540"/>
    </source>
</evidence>
<reference evidence="3" key="1">
    <citation type="journal article" date="2022" name="IScience">
        <title>Evolution of zygomycete secretomes and the origins of terrestrial fungal ecologies.</title>
        <authorList>
            <person name="Chang Y."/>
            <person name="Wang Y."/>
            <person name="Mondo S."/>
            <person name="Ahrendt S."/>
            <person name="Andreopoulos W."/>
            <person name="Barry K."/>
            <person name="Beard J."/>
            <person name="Benny G.L."/>
            <person name="Blankenship S."/>
            <person name="Bonito G."/>
            <person name="Cuomo C."/>
            <person name="Desiro A."/>
            <person name="Gervers K.A."/>
            <person name="Hundley H."/>
            <person name="Kuo A."/>
            <person name="LaButti K."/>
            <person name="Lang B.F."/>
            <person name="Lipzen A."/>
            <person name="O'Donnell K."/>
            <person name="Pangilinan J."/>
            <person name="Reynolds N."/>
            <person name="Sandor L."/>
            <person name="Smith M.E."/>
            <person name="Tsang A."/>
            <person name="Grigoriev I.V."/>
            <person name="Stajich J.E."/>
            <person name="Spatafora J.W."/>
        </authorList>
    </citation>
    <scope>NUCLEOTIDE SEQUENCE</scope>
    <source>
        <strain evidence="3">RSA 2281</strain>
    </source>
</reference>
<feature type="compositionally biased region" description="Pro residues" evidence="1">
    <location>
        <begin position="97"/>
        <end position="114"/>
    </location>
</feature>
<accession>A0AAD5K3F1</accession>
<feature type="region of interest" description="Disordered" evidence="1">
    <location>
        <begin position="73"/>
        <end position="136"/>
    </location>
</feature>
<gene>
    <name evidence="3" type="ORF">BDA99DRAFT_506880</name>
</gene>
<organism evidence="3 4">
    <name type="scientific">Phascolomyces articulosus</name>
    <dbReference type="NCBI Taxonomy" id="60185"/>
    <lineage>
        <taxon>Eukaryota</taxon>
        <taxon>Fungi</taxon>
        <taxon>Fungi incertae sedis</taxon>
        <taxon>Mucoromycota</taxon>
        <taxon>Mucoromycotina</taxon>
        <taxon>Mucoromycetes</taxon>
        <taxon>Mucorales</taxon>
        <taxon>Lichtheimiaceae</taxon>
        <taxon>Phascolomyces</taxon>
    </lineage>
</organism>
<proteinExistence type="predicted"/>
<reference evidence="3" key="2">
    <citation type="submission" date="2023-02" db="EMBL/GenBank/DDBJ databases">
        <authorList>
            <consortium name="DOE Joint Genome Institute"/>
            <person name="Mondo S.J."/>
            <person name="Chang Y."/>
            <person name="Wang Y."/>
            <person name="Ahrendt S."/>
            <person name="Andreopoulos W."/>
            <person name="Barry K."/>
            <person name="Beard J."/>
            <person name="Benny G.L."/>
            <person name="Blankenship S."/>
            <person name="Bonito G."/>
            <person name="Cuomo C."/>
            <person name="Desiro A."/>
            <person name="Gervers K.A."/>
            <person name="Hundley H."/>
            <person name="Kuo A."/>
            <person name="LaButti K."/>
            <person name="Lang B.F."/>
            <person name="Lipzen A."/>
            <person name="O'Donnell K."/>
            <person name="Pangilinan J."/>
            <person name="Reynolds N."/>
            <person name="Sandor L."/>
            <person name="Smith M.W."/>
            <person name="Tsang A."/>
            <person name="Grigoriev I.V."/>
            <person name="Stajich J.E."/>
            <person name="Spatafora J.W."/>
        </authorList>
    </citation>
    <scope>NUCLEOTIDE SEQUENCE</scope>
    <source>
        <strain evidence="3">RSA 2281</strain>
    </source>
</reference>
<name>A0AAD5K3F1_9FUNG</name>
<sequence length="136" mass="14961">MNLLFIILIFGIVLFFIIAVSARIWSKRSKYKEDDGDELPGDNPIGRNIVFSYEGISGRNNVCAIPQQYQQYSSYSSNNPQTMVPPPPESGTAVQIDPPPPPYGSNVIGPPPPIYRDQQMNNNDATATSRNDAATT</sequence>